<protein>
    <submittedName>
        <fullName evidence="5">WD40 repeat-like protein</fullName>
    </submittedName>
</protein>
<keyword evidence="6" id="KW-1185">Reference proteome</keyword>
<dbReference type="Pfam" id="PF23798">
    <property type="entry name" value="Beta-prop_SPT8"/>
    <property type="match status" value="3"/>
</dbReference>
<dbReference type="GO" id="GO:0017025">
    <property type="term" value="F:TBP-class protein binding"/>
    <property type="evidence" value="ECO:0007669"/>
    <property type="project" value="EnsemblFungi"/>
</dbReference>
<dbReference type="PANTHER" id="PTHR19848:SF8">
    <property type="entry name" value="F-BOX AND WD REPEAT DOMAIN CONTAINING 7"/>
    <property type="match status" value="1"/>
</dbReference>
<evidence type="ECO:0000256" key="3">
    <source>
        <dbReference type="PROSITE-ProRule" id="PRU00221"/>
    </source>
</evidence>
<dbReference type="AlphaFoldDB" id="A0A1Y2D1H9"/>
<dbReference type="OrthoDB" id="10260946at2759"/>
<sequence length="453" mass="49247">MQGTSDAMLMDEEEEEIVDMGDSGPQKPNAPIGEQLRVEASKAAYYEIIPSTLALHPCPIHCVATTKNMKWMFTGGEDGYIRKYDFMRSINGDHNLTAAQRHGLVDSIQNAGTMVSAWEVEEVPLDAQPSITGLTPEATATIPSPAKISQIYCIAVQSEAHFLLAGCESGNINLYTVRHDEGVCQHVLRRHDKPVSVLTLAGDERSVMSGSWDRKYIRWDLETGAIVREFAPLNTHITAIKFKPDGGYAEEPYYSGNGGVEDIAFVLSFDGKGSVVDHRDPAGIVKSVGCENGVPPWGISACWSADGKRVYIGRRNGSVDEWDYAEGRIIQNFRLPRDSGPVTAVQCMPNGRHVACASYDNIRLWDLNYTVPASDTTMADNGSAGAAPSGALNEFDPLQPLVPFSIISGHHGGTISALALDWSSKYFISVSGNRGWDGNSNNLCLLYSVKSNN</sequence>
<dbReference type="GO" id="GO:0000122">
    <property type="term" value="P:negative regulation of transcription by RNA polymerase II"/>
    <property type="evidence" value="ECO:0007669"/>
    <property type="project" value="EnsemblFungi"/>
</dbReference>
<dbReference type="PROSITE" id="PS50082">
    <property type="entry name" value="WD_REPEATS_2"/>
    <property type="match status" value="1"/>
</dbReference>
<accession>A0A1Y2D1H9</accession>
<keyword evidence="2" id="KW-0677">Repeat</keyword>
<feature type="repeat" description="WD" evidence="3">
    <location>
        <begin position="188"/>
        <end position="229"/>
    </location>
</feature>
<dbReference type="InterPro" id="IPR001680">
    <property type="entry name" value="WD40_rpt"/>
</dbReference>
<keyword evidence="1 3" id="KW-0853">WD repeat</keyword>
<dbReference type="PANTHER" id="PTHR19848">
    <property type="entry name" value="WD40 REPEAT PROTEIN"/>
    <property type="match status" value="1"/>
</dbReference>
<evidence type="ECO:0000256" key="1">
    <source>
        <dbReference type="ARBA" id="ARBA00022574"/>
    </source>
</evidence>
<dbReference type="GO" id="GO:0006325">
    <property type="term" value="P:chromatin organization"/>
    <property type="evidence" value="ECO:0007669"/>
    <property type="project" value="EnsemblFungi"/>
</dbReference>
<dbReference type="GO" id="GO:0045944">
    <property type="term" value="P:positive regulation of transcription by RNA polymerase II"/>
    <property type="evidence" value="ECO:0007669"/>
    <property type="project" value="EnsemblFungi"/>
</dbReference>
<evidence type="ECO:0000313" key="5">
    <source>
        <dbReference type="EMBL" id="ORY53149.1"/>
    </source>
</evidence>
<dbReference type="GO" id="GO:0003712">
    <property type="term" value="F:transcription coregulator activity"/>
    <property type="evidence" value="ECO:0007669"/>
    <property type="project" value="EnsemblFungi"/>
</dbReference>
<gene>
    <name evidence="5" type="ORF">BCR33DRAFT_693474</name>
</gene>
<dbReference type="Proteomes" id="UP000193642">
    <property type="component" value="Unassembled WGS sequence"/>
</dbReference>
<dbReference type="InterPro" id="IPR015943">
    <property type="entry name" value="WD40/YVTN_repeat-like_dom_sf"/>
</dbReference>
<dbReference type="Gene3D" id="2.130.10.10">
    <property type="entry name" value="YVTN repeat-like/Quinoprotein amine dehydrogenase"/>
    <property type="match status" value="2"/>
</dbReference>
<dbReference type="InterPro" id="IPR057544">
    <property type="entry name" value="Beta-prop_SPT8"/>
</dbReference>
<dbReference type="STRING" id="329046.A0A1Y2D1H9"/>
<proteinExistence type="predicted"/>
<feature type="domain" description="Transcription factor spt8 beta-propeller" evidence="4">
    <location>
        <begin position="46"/>
        <end position="244"/>
    </location>
</feature>
<evidence type="ECO:0000313" key="6">
    <source>
        <dbReference type="Proteomes" id="UP000193642"/>
    </source>
</evidence>
<dbReference type="GO" id="GO:1900237">
    <property type="term" value="P:positive regulation of induction of conjugation with cellular fusion"/>
    <property type="evidence" value="ECO:0007669"/>
    <property type="project" value="EnsemblFungi"/>
</dbReference>
<dbReference type="SMART" id="SM00320">
    <property type="entry name" value="WD40"/>
    <property type="match status" value="6"/>
</dbReference>
<dbReference type="SUPFAM" id="SSF50978">
    <property type="entry name" value="WD40 repeat-like"/>
    <property type="match status" value="1"/>
</dbReference>
<evidence type="ECO:0000256" key="2">
    <source>
        <dbReference type="ARBA" id="ARBA00022737"/>
    </source>
</evidence>
<dbReference type="InterPro" id="IPR036322">
    <property type="entry name" value="WD40_repeat_dom_sf"/>
</dbReference>
<dbReference type="EMBL" id="MCGO01000002">
    <property type="protein sequence ID" value="ORY53149.1"/>
    <property type="molecule type" value="Genomic_DNA"/>
</dbReference>
<feature type="domain" description="Transcription factor spt8 beta-propeller" evidence="4">
    <location>
        <begin position="402"/>
        <end position="449"/>
    </location>
</feature>
<dbReference type="GO" id="GO:0000124">
    <property type="term" value="C:SAGA complex"/>
    <property type="evidence" value="ECO:0007669"/>
    <property type="project" value="EnsemblFungi"/>
</dbReference>
<reference evidence="5 6" key="1">
    <citation type="submission" date="2016-07" db="EMBL/GenBank/DDBJ databases">
        <title>Pervasive Adenine N6-methylation of Active Genes in Fungi.</title>
        <authorList>
            <consortium name="DOE Joint Genome Institute"/>
            <person name="Mondo S.J."/>
            <person name="Dannebaum R.O."/>
            <person name="Kuo R.C."/>
            <person name="Labutti K."/>
            <person name="Haridas S."/>
            <person name="Kuo A."/>
            <person name="Salamov A."/>
            <person name="Ahrendt S.R."/>
            <person name="Lipzen A."/>
            <person name="Sullivan W."/>
            <person name="Andreopoulos W.B."/>
            <person name="Clum A."/>
            <person name="Lindquist E."/>
            <person name="Daum C."/>
            <person name="Ramamoorthy G.K."/>
            <person name="Gryganskyi A."/>
            <person name="Culley D."/>
            <person name="Magnuson J.K."/>
            <person name="James T.Y."/>
            <person name="O'Malley M.A."/>
            <person name="Stajich J.E."/>
            <person name="Spatafora J.W."/>
            <person name="Visel A."/>
            <person name="Grigoriev I.V."/>
        </authorList>
    </citation>
    <scope>NUCLEOTIDE SEQUENCE [LARGE SCALE GENOMIC DNA]</scope>
    <source>
        <strain evidence="5 6">JEL800</strain>
    </source>
</reference>
<evidence type="ECO:0000259" key="4">
    <source>
        <dbReference type="Pfam" id="PF23798"/>
    </source>
</evidence>
<organism evidence="5 6">
    <name type="scientific">Rhizoclosmatium globosum</name>
    <dbReference type="NCBI Taxonomy" id="329046"/>
    <lineage>
        <taxon>Eukaryota</taxon>
        <taxon>Fungi</taxon>
        <taxon>Fungi incertae sedis</taxon>
        <taxon>Chytridiomycota</taxon>
        <taxon>Chytridiomycota incertae sedis</taxon>
        <taxon>Chytridiomycetes</taxon>
        <taxon>Chytridiales</taxon>
        <taxon>Chytriomycetaceae</taxon>
        <taxon>Rhizoclosmatium</taxon>
    </lineage>
</organism>
<comment type="caution">
    <text evidence="5">The sequence shown here is derived from an EMBL/GenBank/DDBJ whole genome shotgun (WGS) entry which is preliminary data.</text>
</comment>
<feature type="domain" description="Transcription factor spt8 beta-propeller" evidence="4">
    <location>
        <begin position="266"/>
        <end position="372"/>
    </location>
</feature>
<name>A0A1Y2D1H9_9FUNG</name>